<dbReference type="Proteomes" id="UP000002497">
    <property type="component" value="Unassembled WGS sequence"/>
</dbReference>
<accession>E9DHW6</accession>
<gene>
    <name evidence="2" type="ORF">CPSG_09415</name>
</gene>
<evidence type="ECO:0000313" key="3">
    <source>
        <dbReference type="Proteomes" id="UP000002497"/>
    </source>
</evidence>
<dbReference type="VEuPathDB" id="FungiDB:CPSG_09415"/>
<feature type="region of interest" description="Disordered" evidence="1">
    <location>
        <begin position="86"/>
        <end position="109"/>
    </location>
</feature>
<name>E9DHW6_COCPS</name>
<dbReference type="EMBL" id="GL636509">
    <property type="protein sequence ID" value="EFW14048.1"/>
    <property type="molecule type" value="Genomic_DNA"/>
</dbReference>
<organism evidence="3">
    <name type="scientific">Coccidioides posadasii (strain RMSCC 757 / Silveira)</name>
    <name type="common">Valley fever fungus</name>
    <dbReference type="NCBI Taxonomy" id="443226"/>
    <lineage>
        <taxon>Eukaryota</taxon>
        <taxon>Fungi</taxon>
        <taxon>Dikarya</taxon>
        <taxon>Ascomycota</taxon>
        <taxon>Pezizomycotina</taxon>
        <taxon>Eurotiomycetes</taxon>
        <taxon>Eurotiomycetidae</taxon>
        <taxon>Onygenales</taxon>
        <taxon>Onygenaceae</taxon>
        <taxon>Coccidioides</taxon>
    </lineage>
</organism>
<evidence type="ECO:0000256" key="1">
    <source>
        <dbReference type="SAM" id="MobiDB-lite"/>
    </source>
</evidence>
<dbReference type="HOGENOM" id="CLU_2183715_0_0_1"/>
<proteinExistence type="predicted"/>
<reference evidence="3" key="2">
    <citation type="submission" date="2010-03" db="EMBL/GenBank/DDBJ databases">
        <title>The genome sequence of Coccidioides posadasii strain Silveira.</title>
        <authorList>
            <consortium name="The Broad Institute Genome Sequencing Center for Infectious Disease"/>
            <person name="Neafsey D."/>
            <person name="Orbach M."/>
            <person name="Henn M.R."/>
            <person name="Cole G.T."/>
            <person name="Galgiani J."/>
            <person name="Gardner M.J."/>
            <person name="Kirkland T.N."/>
            <person name="Taylor J.W."/>
            <person name="Young S.K."/>
            <person name="Zeng Q."/>
            <person name="Koehrsen M."/>
            <person name="Alvarado L."/>
            <person name="Berlin A."/>
            <person name="Borenstein D."/>
            <person name="Chapman S.B."/>
            <person name="Chen Z."/>
            <person name="Engels R."/>
            <person name="Freedman E."/>
            <person name="Gellesch M."/>
            <person name="Goldberg J."/>
            <person name="Griggs A."/>
            <person name="Gujja S."/>
            <person name="Heilman E."/>
            <person name="Heiman D."/>
            <person name="Howarth C."/>
            <person name="Jen D."/>
            <person name="Larson L."/>
            <person name="Mehta T."/>
            <person name="Neiman D."/>
            <person name="Park D."/>
            <person name="Pearson M."/>
            <person name="Richards J."/>
            <person name="Roberts A."/>
            <person name="Saif S."/>
            <person name="Shea T."/>
            <person name="Shenoy N."/>
            <person name="Sisk P."/>
            <person name="Stolte C."/>
            <person name="Sykes S."/>
            <person name="Walk T."/>
            <person name="White J."/>
            <person name="Yandava C."/>
            <person name="Haas B."/>
            <person name="Nusbaum C."/>
            <person name="Birren B."/>
        </authorList>
    </citation>
    <scope>NUCLEOTIDE SEQUENCE [LARGE SCALE GENOMIC DNA]</scope>
    <source>
        <strain evidence="3">RMSCC 757 / Silveira</strain>
    </source>
</reference>
<sequence>MCPSTVMCSTIRAVHGGHTFWPDTYSIEYSWPSAEKQHYVARKFSVRKICRDICSCLGHFWSRLEPQRGYTMYRHTILHESIARTTGSFGPSAGDPNCTPRHIPTSSTG</sequence>
<evidence type="ECO:0000313" key="2">
    <source>
        <dbReference type="EMBL" id="EFW14048.1"/>
    </source>
</evidence>
<dbReference type="AlphaFoldDB" id="E9DHW6"/>
<keyword evidence="3" id="KW-1185">Reference proteome</keyword>
<protein>
    <submittedName>
        <fullName evidence="2">Uncharacterized protein</fullName>
    </submittedName>
</protein>
<reference evidence="3" key="1">
    <citation type="journal article" date="2010" name="Genome Res.">
        <title>Population genomic sequencing of Coccidioides fungi reveals recent hybridization and transposon control.</title>
        <authorList>
            <person name="Neafsey D.E."/>
            <person name="Barker B.M."/>
            <person name="Sharpton T.J."/>
            <person name="Stajich J.E."/>
            <person name="Park D.J."/>
            <person name="Whiston E."/>
            <person name="Hung C.-Y."/>
            <person name="McMahan C."/>
            <person name="White J."/>
            <person name="Sykes S."/>
            <person name="Heiman D."/>
            <person name="Young S."/>
            <person name="Zeng Q."/>
            <person name="Abouelleil A."/>
            <person name="Aftuck L."/>
            <person name="Bessette D."/>
            <person name="Brown A."/>
            <person name="FitzGerald M."/>
            <person name="Lui A."/>
            <person name="Macdonald J.P."/>
            <person name="Priest M."/>
            <person name="Orbach M.J."/>
            <person name="Galgiani J.N."/>
            <person name="Kirkland T.N."/>
            <person name="Cole G.T."/>
            <person name="Birren B.W."/>
            <person name="Henn M.R."/>
            <person name="Taylor J.W."/>
            <person name="Rounsley S.D."/>
        </authorList>
    </citation>
    <scope>NUCLEOTIDE SEQUENCE [LARGE SCALE GENOMIC DNA]</scope>
    <source>
        <strain evidence="3">RMSCC 757 / Silveira</strain>
    </source>
</reference>